<dbReference type="PANTHER" id="PTHR43245">
    <property type="entry name" value="BIFUNCTIONAL POLYMYXIN RESISTANCE PROTEIN ARNA"/>
    <property type="match status" value="1"/>
</dbReference>
<dbReference type="RefSeq" id="XP_021009927.1">
    <property type="nucleotide sequence ID" value="XM_021154268.1"/>
</dbReference>
<dbReference type="GO" id="GO:0006694">
    <property type="term" value="P:steroid biosynthetic process"/>
    <property type="evidence" value="ECO:0007669"/>
    <property type="project" value="InterPro"/>
</dbReference>
<comment type="similarity">
    <text evidence="1">Belongs to the 3-beta-HSD family.</text>
</comment>
<sequence length="128" mass="14449">MPEWSFLVTGAGGFLGQRIVQLLMQEKDLEEIRVLDKFFRPEAREQFFNLGTSIKVTVLEGDILDTQYLRRACQGISVVIHTAAIIDVRGVIPRQTVLDVNLKGTQILLVLCQDHHIRSLSAGFQNEN</sequence>
<keyword evidence="4" id="KW-1185">Reference proteome</keyword>
<proteinExistence type="inferred from homology"/>
<dbReference type="InterPro" id="IPR036291">
    <property type="entry name" value="NAD(P)-bd_dom_sf"/>
</dbReference>
<evidence type="ECO:0000313" key="4">
    <source>
        <dbReference type="Proteomes" id="UP000515126"/>
    </source>
</evidence>
<accession>A0A6P5P6W5</accession>
<gene>
    <name evidence="5" type="primary">LOC110287720</name>
</gene>
<evidence type="ECO:0000313" key="5">
    <source>
        <dbReference type="RefSeq" id="XP_021009927.1"/>
    </source>
</evidence>
<organism evidence="4 5">
    <name type="scientific">Mus caroli</name>
    <name type="common">Ryukyu mouse</name>
    <name type="synonym">Ricefield mouse</name>
    <dbReference type="NCBI Taxonomy" id="10089"/>
    <lineage>
        <taxon>Eukaryota</taxon>
        <taxon>Metazoa</taxon>
        <taxon>Chordata</taxon>
        <taxon>Craniata</taxon>
        <taxon>Vertebrata</taxon>
        <taxon>Euteleostomi</taxon>
        <taxon>Mammalia</taxon>
        <taxon>Eutheria</taxon>
        <taxon>Euarchontoglires</taxon>
        <taxon>Glires</taxon>
        <taxon>Rodentia</taxon>
        <taxon>Myomorpha</taxon>
        <taxon>Muroidea</taxon>
        <taxon>Muridae</taxon>
        <taxon>Murinae</taxon>
        <taxon>Mus</taxon>
        <taxon>Mus</taxon>
    </lineage>
</organism>
<dbReference type="AlphaFoldDB" id="A0A6P5P6W5"/>
<evidence type="ECO:0000256" key="1">
    <source>
        <dbReference type="ARBA" id="ARBA00009219"/>
    </source>
</evidence>
<reference evidence="5" key="1">
    <citation type="submission" date="2025-08" db="UniProtKB">
        <authorList>
            <consortium name="RefSeq"/>
        </authorList>
    </citation>
    <scope>IDENTIFICATION</scope>
</reference>
<evidence type="ECO:0000256" key="2">
    <source>
        <dbReference type="ARBA" id="ARBA00023002"/>
    </source>
</evidence>
<dbReference type="SUPFAM" id="SSF51735">
    <property type="entry name" value="NAD(P)-binding Rossmann-fold domains"/>
    <property type="match status" value="1"/>
</dbReference>
<name>A0A6P5P6W5_MUSCR</name>
<dbReference type="PANTHER" id="PTHR43245:SF51">
    <property type="entry name" value="SHORT CHAIN DEHYDROGENASE_REDUCTASE FAMILY 42E, MEMBER 2"/>
    <property type="match status" value="1"/>
</dbReference>
<dbReference type="InterPro" id="IPR002225">
    <property type="entry name" value="3Beta_OHSteriod_DH/Estase"/>
</dbReference>
<dbReference type="Pfam" id="PF01073">
    <property type="entry name" value="3Beta_HSD"/>
    <property type="match status" value="1"/>
</dbReference>
<dbReference type="GO" id="GO:0016616">
    <property type="term" value="F:oxidoreductase activity, acting on the CH-OH group of donors, NAD or NADP as acceptor"/>
    <property type="evidence" value="ECO:0007669"/>
    <property type="project" value="InterPro"/>
</dbReference>
<keyword evidence="2" id="KW-0560">Oxidoreductase</keyword>
<dbReference type="Proteomes" id="UP000515126">
    <property type="component" value="Unplaced"/>
</dbReference>
<feature type="domain" description="3-beta hydroxysteroid dehydrogenase/isomerase" evidence="3">
    <location>
        <begin position="7"/>
        <end position="120"/>
    </location>
</feature>
<dbReference type="KEGG" id="mcal:110287720"/>
<dbReference type="InterPro" id="IPR050177">
    <property type="entry name" value="Lipid_A_modif_metabolic_enz"/>
</dbReference>
<dbReference type="GeneID" id="110287720"/>
<protein>
    <submittedName>
        <fullName evidence="5">3 beta-hydroxysteroid dehydrogenase/Delta 5--&gt;4-isomerase type 6-like</fullName>
    </submittedName>
</protein>
<evidence type="ECO:0000259" key="3">
    <source>
        <dbReference type="Pfam" id="PF01073"/>
    </source>
</evidence>
<dbReference type="Gene3D" id="3.40.50.720">
    <property type="entry name" value="NAD(P)-binding Rossmann-like Domain"/>
    <property type="match status" value="1"/>
</dbReference>